<accession>A0A8J6QYU7</accession>
<keyword evidence="2" id="KW-1185">Reference proteome</keyword>
<dbReference type="RefSeq" id="WP_191157284.1">
    <property type="nucleotide sequence ID" value="NZ_JACWUN010000017.1"/>
</dbReference>
<dbReference type="Proteomes" id="UP000632828">
    <property type="component" value="Unassembled WGS sequence"/>
</dbReference>
<dbReference type="EMBL" id="JACWUN010000017">
    <property type="protein sequence ID" value="MBD1401553.1"/>
    <property type="molecule type" value="Genomic_DNA"/>
</dbReference>
<dbReference type="InterPro" id="IPR008309">
    <property type="entry name" value="YdbL"/>
</dbReference>
<evidence type="ECO:0000313" key="2">
    <source>
        <dbReference type="Proteomes" id="UP000632828"/>
    </source>
</evidence>
<proteinExistence type="predicted"/>
<dbReference type="Pfam" id="PF07027">
    <property type="entry name" value="DUF1318"/>
    <property type="match status" value="1"/>
</dbReference>
<dbReference type="AlphaFoldDB" id="A0A8J6QYU7"/>
<name>A0A8J6QYU7_9BACT</name>
<organism evidence="1 2">
    <name type="scientific">Pelovirga terrestris</name>
    <dbReference type="NCBI Taxonomy" id="2771352"/>
    <lineage>
        <taxon>Bacteria</taxon>
        <taxon>Pseudomonadati</taxon>
        <taxon>Thermodesulfobacteriota</taxon>
        <taxon>Desulfuromonadia</taxon>
        <taxon>Geobacterales</taxon>
        <taxon>Geobacteraceae</taxon>
        <taxon>Pelovirga</taxon>
    </lineage>
</organism>
<evidence type="ECO:0000313" key="1">
    <source>
        <dbReference type="EMBL" id="MBD1401553.1"/>
    </source>
</evidence>
<sequence length="193" mass="21465">MKKLIRSLLGLPLLVIAACVTINIYFPAEELRGAADKIVEEVWGERNLPQDPATQPPAGNRGSLLHWLSGPTTAYAAQDINVTTPEIRAVKDTIKQRSERLFPYLDSGHIGIGVDALLKVRTTEGLDLRTRGEVNRLVSEENADRQRLYAEIARANGFPDRVGEVQDIFAASWRDNAQSGWFIELADGSWRTK</sequence>
<reference evidence="1" key="1">
    <citation type="submission" date="2020-09" db="EMBL/GenBank/DDBJ databases">
        <title>Pelobacter alkaliphilus sp. nov., a novel anaerobic arsenate-reducing bacterium from terrestrial mud volcano.</title>
        <authorList>
            <person name="Khomyakova M.A."/>
            <person name="Merkel A.Y."/>
            <person name="Slobodkin A.I."/>
        </authorList>
    </citation>
    <scope>NUCLEOTIDE SEQUENCE</scope>
    <source>
        <strain evidence="1">M08fum</strain>
    </source>
</reference>
<dbReference type="PROSITE" id="PS51257">
    <property type="entry name" value="PROKAR_LIPOPROTEIN"/>
    <property type="match status" value="1"/>
</dbReference>
<protein>
    <submittedName>
        <fullName evidence="1">DUF1318 domain-containing protein</fullName>
    </submittedName>
</protein>
<comment type="caution">
    <text evidence="1">The sequence shown here is derived from an EMBL/GenBank/DDBJ whole genome shotgun (WGS) entry which is preliminary data.</text>
</comment>
<gene>
    <name evidence="1" type="ORF">ICT70_12865</name>
</gene>